<keyword evidence="4" id="KW-1185">Reference proteome</keyword>
<evidence type="ECO:0000256" key="1">
    <source>
        <dbReference type="SAM" id="MobiDB-lite"/>
    </source>
</evidence>
<feature type="domain" description="Anti-sigma-D factor RsdA sigma factor binding region" evidence="2">
    <location>
        <begin position="36"/>
        <end position="81"/>
    </location>
</feature>
<name>A0ABS4Q6J7_9NOCA</name>
<evidence type="ECO:0000313" key="4">
    <source>
        <dbReference type="Proteomes" id="UP001519325"/>
    </source>
</evidence>
<evidence type="ECO:0000259" key="2">
    <source>
        <dbReference type="Pfam" id="PF16751"/>
    </source>
</evidence>
<dbReference type="Pfam" id="PF16751">
    <property type="entry name" value="RsdA_SigD_bd"/>
    <property type="match status" value="1"/>
</dbReference>
<dbReference type="EMBL" id="JAGGMR010000001">
    <property type="protein sequence ID" value="MBP2187309.1"/>
    <property type="molecule type" value="Genomic_DNA"/>
</dbReference>
<dbReference type="Gene3D" id="6.10.250.1300">
    <property type="match status" value="1"/>
</dbReference>
<organism evidence="3 4">
    <name type="scientific">Nocardia goodfellowii</name>
    <dbReference type="NCBI Taxonomy" id="882446"/>
    <lineage>
        <taxon>Bacteria</taxon>
        <taxon>Bacillati</taxon>
        <taxon>Actinomycetota</taxon>
        <taxon>Actinomycetes</taxon>
        <taxon>Mycobacteriales</taxon>
        <taxon>Nocardiaceae</taxon>
        <taxon>Nocardia</taxon>
    </lineage>
</organism>
<protein>
    <recommendedName>
        <fullName evidence="2">Anti-sigma-D factor RsdA sigma factor binding region domain-containing protein</fullName>
    </recommendedName>
</protein>
<feature type="region of interest" description="Disordered" evidence="1">
    <location>
        <begin position="234"/>
        <end position="303"/>
    </location>
</feature>
<feature type="compositionally biased region" description="Low complexity" evidence="1">
    <location>
        <begin position="316"/>
        <end position="344"/>
    </location>
</feature>
<proteinExistence type="predicted"/>
<reference evidence="3 4" key="1">
    <citation type="submission" date="2021-03" db="EMBL/GenBank/DDBJ databases">
        <title>Sequencing the genomes of 1000 actinobacteria strains.</title>
        <authorList>
            <person name="Klenk H.-P."/>
        </authorList>
    </citation>
    <scope>NUCLEOTIDE SEQUENCE [LARGE SCALE GENOMIC DNA]</scope>
    <source>
        <strain evidence="3 4">DSM 45516</strain>
    </source>
</reference>
<dbReference type="Proteomes" id="UP001519325">
    <property type="component" value="Unassembled WGS sequence"/>
</dbReference>
<feature type="region of interest" description="Disordered" evidence="1">
    <location>
        <begin position="316"/>
        <end position="358"/>
    </location>
</feature>
<comment type="caution">
    <text evidence="3">The sequence shown here is derived from an EMBL/GenBank/DDBJ whole genome shotgun (WGS) entry which is preliminary data.</text>
</comment>
<accession>A0ABS4Q6J7</accession>
<sequence length="358" mass="36900">MARDGERGRGDWKARRGSRDSGPYADGNGGEAGPVDIAAVRRDDALIDAISSDGPVQTDSEQEYQLATLLADWRAELIAPPLPSSPDLDAVVAAVNQEIGARKVRVGAQSGGHLRLVRPLLGTAAALALVFGGVTAFSYNAEPGNPLWKVKEVVFSEQALTTVVNRADGQMGEAQQALSQSNPTQAAAQLGQAKKNLAQISDPEKKTQLEAEWRQLVETLRDSSPEGRALAAQLDPITDPAGTKPPVSGTTAPVTPGDVTTKPADPGSSAAVTVPPDTEEPPVTTVPPVTTPPPVTVDPSTVPTVPSTVVPPTTIATPPTVVTPTAGSDVTIPTQPTIPGTTATFQIPSMPTLPGPSS</sequence>
<dbReference type="InterPro" id="IPR031928">
    <property type="entry name" value="RsdA_SigD-bd"/>
</dbReference>
<feature type="region of interest" description="Disordered" evidence="1">
    <location>
        <begin position="1"/>
        <end position="35"/>
    </location>
</feature>
<dbReference type="RefSeq" id="WP_209883825.1">
    <property type="nucleotide sequence ID" value="NZ_JAGGMR010000001.1"/>
</dbReference>
<feature type="compositionally biased region" description="Low complexity" evidence="1">
    <location>
        <begin position="271"/>
        <end position="288"/>
    </location>
</feature>
<gene>
    <name evidence="3" type="ORF">BJ987_000210</name>
</gene>
<feature type="compositionally biased region" description="Basic and acidic residues" evidence="1">
    <location>
        <begin position="1"/>
        <end position="19"/>
    </location>
</feature>
<evidence type="ECO:0000313" key="3">
    <source>
        <dbReference type="EMBL" id="MBP2187309.1"/>
    </source>
</evidence>